<dbReference type="GO" id="GO:0009421">
    <property type="term" value="C:bacterial-type flagellum filament cap"/>
    <property type="evidence" value="ECO:0007669"/>
    <property type="project" value="InterPro"/>
</dbReference>
<dbReference type="KEGG" id="slp:Slip_1904"/>
<feature type="domain" description="Flagellar hook-associated protein 2 C-terminal" evidence="7">
    <location>
        <begin position="226"/>
        <end position="485"/>
    </location>
</feature>
<dbReference type="AlphaFoldDB" id="D7CPM2"/>
<keyword evidence="8" id="KW-0282">Flagellum</keyword>
<dbReference type="Proteomes" id="UP000000378">
    <property type="component" value="Chromosome"/>
</dbReference>
<dbReference type="PANTHER" id="PTHR30288:SF0">
    <property type="entry name" value="FLAGELLAR HOOK-ASSOCIATED PROTEIN 2"/>
    <property type="match status" value="1"/>
</dbReference>
<comment type="subcellular location">
    <subcellularLocation>
        <location evidence="5">Secreted</location>
    </subcellularLocation>
    <subcellularLocation>
        <location evidence="5">Bacterial flagellum</location>
    </subcellularLocation>
</comment>
<dbReference type="GO" id="GO:0007155">
    <property type="term" value="P:cell adhesion"/>
    <property type="evidence" value="ECO:0007669"/>
    <property type="project" value="InterPro"/>
</dbReference>
<dbReference type="GO" id="GO:0071973">
    <property type="term" value="P:bacterial-type flagellum-dependent cell motility"/>
    <property type="evidence" value="ECO:0007669"/>
    <property type="project" value="TreeGrafter"/>
</dbReference>
<dbReference type="PANTHER" id="PTHR30288">
    <property type="entry name" value="FLAGELLAR CAP/ASSEMBLY PROTEIN FLID"/>
    <property type="match status" value="1"/>
</dbReference>
<keyword evidence="8" id="KW-0966">Cell projection</keyword>
<dbReference type="HOGENOM" id="CLU_015182_0_2_9"/>
<evidence type="ECO:0000256" key="5">
    <source>
        <dbReference type="RuleBase" id="RU362066"/>
    </source>
</evidence>
<evidence type="ECO:0000313" key="8">
    <source>
        <dbReference type="EMBL" id="ADI02657.1"/>
    </source>
</evidence>
<dbReference type="GO" id="GO:0009424">
    <property type="term" value="C:bacterial-type flagellum hook"/>
    <property type="evidence" value="ECO:0007669"/>
    <property type="project" value="UniProtKB-UniRule"/>
</dbReference>
<evidence type="ECO:0000259" key="6">
    <source>
        <dbReference type="Pfam" id="PF02465"/>
    </source>
</evidence>
<protein>
    <recommendedName>
        <fullName evidence="5">Flagellar hook-associated protein 2</fullName>
        <shortName evidence="5">HAP2</shortName>
    </recommendedName>
    <alternativeName>
        <fullName evidence="5">Flagellar cap protein</fullName>
    </alternativeName>
</protein>
<dbReference type="Pfam" id="PF02465">
    <property type="entry name" value="FliD_N"/>
    <property type="match status" value="1"/>
</dbReference>
<reference evidence="9" key="1">
    <citation type="journal article" date="2010" name="Stand. Genomic Sci.">
        <title>Complete genome sequence of Syntrophothermus lipocalidus type strain (TGB-C1T).</title>
        <authorList>
            <consortium name="US DOE Joint Genome Institute (JGI-PGF)"/>
            <person name="Djao O."/>
            <person name="Zhang X."/>
            <person name="Lucas S."/>
            <person name="Lapidus A."/>
            <person name="Glavina Del Rio T."/>
            <person name="Nolan M."/>
            <person name="Tice H."/>
            <person name="Cheng J."/>
            <person name="Han C."/>
            <person name="Tapia R."/>
            <person name="Goodwin L."/>
            <person name="Pitluck S."/>
            <person name="Liolios K."/>
            <person name="Ivanova N."/>
            <person name="Mavromatis K."/>
            <person name="Mikhailova N."/>
            <person name="Ovchinnikova G."/>
            <person name="Pati A."/>
            <person name="Brambilla E."/>
            <person name="Chen A."/>
            <person name="Palaniappan K."/>
            <person name="Land M."/>
            <person name="Hauser L."/>
            <person name="Chang Y."/>
            <person name="Jeffries C."/>
            <person name="Rohde M."/>
            <person name="Sikorski J."/>
            <person name="Spring S."/>
            <person name="Goker M."/>
            <person name="Detter J."/>
            <person name="Woyke T."/>
            <person name="Bristow J."/>
            <person name="Eisen J."/>
            <person name="Markowitz V."/>
            <person name="Hugenholtz P."/>
            <person name="Kyrpides N."/>
            <person name="Klenk H."/>
        </authorList>
    </citation>
    <scope>NUCLEOTIDE SEQUENCE [LARGE SCALE GENOMIC DNA]</scope>
    <source>
        <strain evidence="9">DSM 12680 / TGB-C1</strain>
    </source>
</reference>
<dbReference type="NCBIfam" id="NF005833">
    <property type="entry name" value="PRK07737.1"/>
    <property type="match status" value="1"/>
</dbReference>
<evidence type="ECO:0000256" key="3">
    <source>
        <dbReference type="ARBA" id="ARBA00023054"/>
    </source>
</evidence>
<comment type="similarity">
    <text evidence="1 5">Belongs to the FliD family.</text>
</comment>
<name>D7CPM2_SYNLT</name>
<keyword evidence="4 5" id="KW-0975">Bacterial flagellum</keyword>
<feature type="domain" description="Flagellar hook-associated protein 2 N-terminal" evidence="6">
    <location>
        <begin position="10"/>
        <end position="104"/>
    </location>
</feature>
<keyword evidence="5" id="KW-0964">Secreted</keyword>
<organism evidence="8 9">
    <name type="scientific">Syntrophothermus lipocalidus (strain DSM 12680 / TGB-C1)</name>
    <dbReference type="NCBI Taxonomy" id="643648"/>
    <lineage>
        <taxon>Bacteria</taxon>
        <taxon>Bacillati</taxon>
        <taxon>Bacillota</taxon>
        <taxon>Clostridia</taxon>
        <taxon>Eubacteriales</taxon>
        <taxon>Syntrophomonadaceae</taxon>
        <taxon>Syntrophothermus</taxon>
    </lineage>
</organism>
<keyword evidence="8" id="KW-0969">Cilium</keyword>
<reference evidence="8 9" key="2">
    <citation type="journal article" date="2010" name="Stand. Genomic Sci.">
        <title>Complete genome sequence of Syntrophothermus lipocalidus type strain (TGB-C1).</title>
        <authorList>
            <person name="Djao O.D."/>
            <person name="Zhang X."/>
            <person name="Lucas S."/>
            <person name="Lapidus A."/>
            <person name="Del Rio T.G."/>
            <person name="Nolan M."/>
            <person name="Tice H."/>
            <person name="Cheng J.F."/>
            <person name="Han C."/>
            <person name="Tapia R."/>
            <person name="Goodwin L."/>
            <person name="Pitluck S."/>
            <person name="Liolios K."/>
            <person name="Ivanova N."/>
            <person name="Mavromatis K."/>
            <person name="Mikhailova N."/>
            <person name="Ovchinnikova G."/>
            <person name="Pati A."/>
            <person name="Brambilla E."/>
            <person name="Chen A."/>
            <person name="Palaniappan K."/>
            <person name="Land M."/>
            <person name="Hauser L."/>
            <person name="Chang Y.J."/>
            <person name="Jeffries C.D."/>
            <person name="Rohde M."/>
            <person name="Sikorski J."/>
            <person name="Spring S."/>
            <person name="Goker M."/>
            <person name="Detter J.C."/>
            <person name="Woyke T."/>
            <person name="Bristow J."/>
            <person name="Eisen J.A."/>
            <person name="Markowitz V."/>
            <person name="Hugenholtz P."/>
            <person name="Kyrpides N.C."/>
            <person name="Klenk H.P."/>
        </authorList>
    </citation>
    <scope>NUCLEOTIDE SEQUENCE [LARGE SCALE GENOMIC DNA]</scope>
    <source>
        <strain evidence="9">DSM 12680 / TGB-C1</strain>
    </source>
</reference>
<evidence type="ECO:0000256" key="1">
    <source>
        <dbReference type="ARBA" id="ARBA00009764"/>
    </source>
</evidence>
<dbReference type="GO" id="GO:0005576">
    <property type="term" value="C:extracellular region"/>
    <property type="evidence" value="ECO:0007669"/>
    <property type="project" value="UniProtKB-SubCell"/>
</dbReference>
<comment type="function">
    <text evidence="5">Required for morphogenesis and for the elongation of the flagellar filament by facilitating polymerization of the flagellin monomers at the tip of growing filament. Forms a capping structure, which prevents flagellin subunits (transported through the central channel of the flagellum) from leaking out without polymerization at the distal end.</text>
</comment>
<dbReference type="Pfam" id="PF07195">
    <property type="entry name" value="FliD_C"/>
    <property type="match status" value="1"/>
</dbReference>
<evidence type="ECO:0000259" key="7">
    <source>
        <dbReference type="Pfam" id="PF07195"/>
    </source>
</evidence>
<evidence type="ECO:0000313" key="9">
    <source>
        <dbReference type="Proteomes" id="UP000000378"/>
    </source>
</evidence>
<dbReference type="EMBL" id="CP002048">
    <property type="protein sequence ID" value="ADI02657.1"/>
    <property type="molecule type" value="Genomic_DNA"/>
</dbReference>
<dbReference type="InterPro" id="IPR040026">
    <property type="entry name" value="FliD"/>
</dbReference>
<sequence>MVTRITGLASGIDIDQWVSDLMKAERTRVDTWYQKRQVLEWQREDYRNINTKLLALRNATFDLKLQGSFQSKTATSSDTSVLTASAGTSAVAGTYTVKVNSLASGVYKSSTESLADEQGTSGTKTLAEQFGLSGTVTFTLEGTVNGEAVSKYFSFDTSTANIYTVVSEINKANIGIKASYDSTLNRFFLVTGSTGSQAKITVKADDQGFLRDKLKLGVELNTTYQGTNASIDFNDLTGLEFSTNQFTVAGITFNLKSTSASTVTVSVGNDTEAVVEKIKAWVNAYNDAVGLMFTELNEERYRDYQPLTDDQKKEMKESDIEKWEAKARSGLLRGDSLLYGVYSRVRSAAMARVEGLSGSYTSLSAVGITTGSYREGGKLYLDESKLRQALAQDTEGVMNLFTKTSETSSGQGLAVRLYDELTKSMKLITDKAGSGTGYYDSSTIGREISRINTTIDKLEDRLKDMEDRYYRQFEAMEQAIQRMNQQSMWLAMQFGGSSQQQ</sequence>
<dbReference type="STRING" id="643648.Slip_1904"/>
<evidence type="ECO:0000256" key="2">
    <source>
        <dbReference type="ARBA" id="ARBA00011255"/>
    </source>
</evidence>
<feature type="coiled-coil region" evidence="5">
    <location>
        <begin position="448"/>
        <end position="486"/>
    </location>
</feature>
<accession>D7CPM2</accession>
<dbReference type="eggNOG" id="COG1345">
    <property type="taxonomic scope" value="Bacteria"/>
</dbReference>
<keyword evidence="9" id="KW-1185">Reference proteome</keyword>
<comment type="subunit">
    <text evidence="2 5">Homopentamer.</text>
</comment>
<proteinExistence type="inferred from homology"/>
<evidence type="ECO:0000256" key="4">
    <source>
        <dbReference type="ARBA" id="ARBA00023143"/>
    </source>
</evidence>
<dbReference type="InterPro" id="IPR010809">
    <property type="entry name" value="FliD_C"/>
</dbReference>
<gene>
    <name evidence="8" type="ordered locus">Slip_1904</name>
</gene>
<dbReference type="InterPro" id="IPR003481">
    <property type="entry name" value="FliD_N"/>
</dbReference>
<keyword evidence="3 5" id="KW-0175">Coiled coil</keyword>